<evidence type="ECO:0000313" key="3">
    <source>
        <dbReference type="Proteomes" id="UP000001219"/>
    </source>
</evidence>
<feature type="chain" id="PRO_5003011064" description="Secreted protein" evidence="1">
    <location>
        <begin position="31"/>
        <end position="159"/>
    </location>
</feature>
<reference evidence="3" key="1">
    <citation type="submission" date="2009-10" db="EMBL/GenBank/DDBJ databases">
        <title>The complete chromosome of Gordonia bronchialis DSM 43247.</title>
        <authorList>
            <consortium name="US DOE Joint Genome Institute (JGI-PGF)"/>
            <person name="Lucas S."/>
            <person name="Copeland A."/>
            <person name="Lapidus A."/>
            <person name="Glavina del Rio T."/>
            <person name="Dalin E."/>
            <person name="Tice H."/>
            <person name="Bruce D."/>
            <person name="Goodwin L."/>
            <person name="Pitluck S."/>
            <person name="Kyrpides N."/>
            <person name="Mavromatis K."/>
            <person name="Ivanova N."/>
            <person name="Ovchinnikova G."/>
            <person name="Saunders E."/>
            <person name="Brettin T."/>
            <person name="Detter J.C."/>
            <person name="Han C."/>
            <person name="Larimer F."/>
            <person name="Land M."/>
            <person name="Hauser L."/>
            <person name="Markowitz V."/>
            <person name="Cheng J.-F."/>
            <person name="Hugenholtz P."/>
            <person name="Woyke T."/>
            <person name="Wu D."/>
            <person name="Jando M."/>
            <person name="Schneider S."/>
            <person name="Goeker M."/>
            <person name="Klenk H.-P."/>
            <person name="Eisen J.A."/>
        </authorList>
    </citation>
    <scope>NUCLEOTIDE SEQUENCE [LARGE SCALE GENOMIC DNA]</scope>
    <source>
        <strain evidence="3">ATCC 25592 / DSM 43247 / BCRC 13721 / JCM 3198 / KCTC 3076 / NBRC 16047 / NCTC 10667</strain>
    </source>
</reference>
<dbReference type="EMBL" id="CP001802">
    <property type="protein sequence ID" value="ACY23206.1"/>
    <property type="molecule type" value="Genomic_DNA"/>
</dbReference>
<protein>
    <recommendedName>
        <fullName evidence="4">Secreted protein</fullName>
    </recommendedName>
</protein>
<feature type="signal peptide" evidence="1">
    <location>
        <begin position="1"/>
        <end position="30"/>
    </location>
</feature>
<dbReference type="Proteomes" id="UP000001219">
    <property type="component" value="Chromosome"/>
</dbReference>
<dbReference type="eggNOG" id="ENOG5033X5H">
    <property type="taxonomic scope" value="Bacteria"/>
</dbReference>
<dbReference type="KEGG" id="gbr:Gbro_4039"/>
<evidence type="ECO:0000256" key="1">
    <source>
        <dbReference type="SAM" id="SignalP"/>
    </source>
</evidence>
<evidence type="ECO:0000313" key="2">
    <source>
        <dbReference type="EMBL" id="ACY23206.1"/>
    </source>
</evidence>
<name>D0L4I1_GORB4</name>
<dbReference type="RefSeq" id="WP_012835709.1">
    <property type="nucleotide sequence ID" value="NC_013441.1"/>
</dbReference>
<accession>D0L4I1</accession>
<evidence type="ECO:0008006" key="4">
    <source>
        <dbReference type="Google" id="ProtNLM"/>
    </source>
</evidence>
<proteinExistence type="predicted"/>
<dbReference type="AlphaFoldDB" id="D0L4I1"/>
<organism evidence="2 3">
    <name type="scientific">Gordonia bronchialis (strain ATCC 25592 / DSM 43247 / BCRC 13721 / JCM 3198 / KCTC 3076 / NBRC 16047 / NCTC 10667)</name>
    <name type="common">Rhodococcus bronchialis</name>
    <dbReference type="NCBI Taxonomy" id="526226"/>
    <lineage>
        <taxon>Bacteria</taxon>
        <taxon>Bacillati</taxon>
        <taxon>Actinomycetota</taxon>
        <taxon>Actinomycetes</taxon>
        <taxon>Mycobacteriales</taxon>
        <taxon>Gordoniaceae</taxon>
        <taxon>Gordonia</taxon>
    </lineage>
</organism>
<reference evidence="2 3" key="2">
    <citation type="journal article" date="2010" name="Stand. Genomic Sci.">
        <title>Complete genome sequence of Gordonia bronchialis type strain (3410).</title>
        <authorList>
            <person name="Ivanova N."/>
            <person name="Sikorski J."/>
            <person name="Jando M."/>
            <person name="Lapidus A."/>
            <person name="Nolan M."/>
            <person name="Lucas S."/>
            <person name="Del Rio T.G."/>
            <person name="Tice H."/>
            <person name="Copeland A."/>
            <person name="Cheng J.F."/>
            <person name="Chen F."/>
            <person name="Bruce D."/>
            <person name="Goodwin L."/>
            <person name="Pitluck S."/>
            <person name="Mavromatis K."/>
            <person name="Ovchinnikova G."/>
            <person name="Pati A."/>
            <person name="Chen A."/>
            <person name="Palaniappan K."/>
            <person name="Land M."/>
            <person name="Hauser L."/>
            <person name="Chang Y.J."/>
            <person name="Jeffries C.D."/>
            <person name="Chain P."/>
            <person name="Saunders E."/>
            <person name="Han C."/>
            <person name="Detter J.C."/>
            <person name="Brettin T."/>
            <person name="Rohde M."/>
            <person name="Goker M."/>
            <person name="Bristow J."/>
            <person name="Eisen J.A."/>
            <person name="Markowitz V."/>
            <person name="Hugenholtz P."/>
            <person name="Klenk H.P."/>
            <person name="Kyrpides N.C."/>
        </authorList>
    </citation>
    <scope>NUCLEOTIDE SEQUENCE [LARGE SCALE GENOMIC DNA]</scope>
    <source>
        <strain evidence="3">ATCC 25592 / DSM 43247 / BCRC 13721 / JCM 3198 / KCTC 3076 / NBRC 16047 / NCTC 10667</strain>
    </source>
</reference>
<dbReference type="OrthoDB" id="4480167at2"/>
<keyword evidence="1" id="KW-0732">Signal</keyword>
<gene>
    <name evidence="2" type="ordered locus">Gbro_4039</name>
</gene>
<dbReference type="HOGENOM" id="CLU_1658343_0_0_11"/>
<keyword evidence="3" id="KW-1185">Reference proteome</keyword>
<sequence length="159" mass="17634">MSVLKRATTAVLVAAGIAAGTVAGTAPSQAAAPGDLQIQGNVECHFGQWGQPWNKAWYMYRYMTVRNVGGSTMHNVTLQEINGRSVFIKELKPGQTMSKWSARENRWVRPIETRWTGCWPSSITGYTIGAEAENLTNNFGYWQNWRRADNPPQGNNTGN</sequence>
<dbReference type="STRING" id="526226.Gbro_4039"/>